<dbReference type="Proteomes" id="UP001571476">
    <property type="component" value="Unassembled WGS sequence"/>
</dbReference>
<comment type="caution">
    <text evidence="1">The sequence shown here is derived from an EMBL/GenBank/DDBJ whole genome shotgun (WGS) entry which is preliminary data.</text>
</comment>
<keyword evidence="2" id="KW-1185">Reference proteome</keyword>
<name>A0ABV4SGR0_9ACTN</name>
<gene>
    <name evidence="1" type="ORF">ACEG43_15815</name>
</gene>
<accession>A0ABV4SGR0</accession>
<protein>
    <submittedName>
        <fullName evidence="1">Uncharacterized protein</fullName>
    </submittedName>
</protein>
<organism evidence="1 2">
    <name type="scientific">Streptomyces aureus</name>
    <dbReference type="NCBI Taxonomy" id="193461"/>
    <lineage>
        <taxon>Bacteria</taxon>
        <taxon>Bacillati</taxon>
        <taxon>Actinomycetota</taxon>
        <taxon>Actinomycetes</taxon>
        <taxon>Kitasatosporales</taxon>
        <taxon>Streptomycetaceae</taxon>
        <taxon>Streptomyces</taxon>
    </lineage>
</organism>
<dbReference type="RefSeq" id="WP_372562983.1">
    <property type="nucleotide sequence ID" value="NZ_JBGOSP010000007.1"/>
</dbReference>
<proteinExistence type="predicted"/>
<evidence type="ECO:0000313" key="2">
    <source>
        <dbReference type="Proteomes" id="UP001571476"/>
    </source>
</evidence>
<evidence type="ECO:0000313" key="1">
    <source>
        <dbReference type="EMBL" id="MFA3837621.1"/>
    </source>
</evidence>
<reference evidence="1 2" key="1">
    <citation type="submission" date="2024-08" db="EMBL/GenBank/DDBJ databases">
        <title>Genome sequence of Streptomyces aureus CACIA-1.46HGO.</title>
        <authorList>
            <person name="Evangelista-Martinez Z."/>
        </authorList>
    </citation>
    <scope>NUCLEOTIDE SEQUENCE [LARGE SCALE GENOMIC DNA]</scope>
    <source>
        <strain evidence="1 2">CACIA-1.46HGO</strain>
    </source>
</reference>
<sequence>MNIDEYQTTFLLYAPAKNPQGWALDLGTFGEALREGFPEVGYQTRQNDEGEVRLSFSAVTDSGIEITGFAKIEARDTVLIADASVDEAATFIAWLRDAYVPSPDLVRFTTEAAFERGIDSDWRVPATGDRGRIADELKQHIHVVEG</sequence>
<dbReference type="EMBL" id="JBGOSP010000007">
    <property type="protein sequence ID" value="MFA3837621.1"/>
    <property type="molecule type" value="Genomic_DNA"/>
</dbReference>